<organism evidence="1 2">
    <name type="scientific">Peronosclerospora sorghi</name>
    <dbReference type="NCBI Taxonomy" id="230839"/>
    <lineage>
        <taxon>Eukaryota</taxon>
        <taxon>Sar</taxon>
        <taxon>Stramenopiles</taxon>
        <taxon>Oomycota</taxon>
        <taxon>Peronosporomycetes</taxon>
        <taxon>Peronosporales</taxon>
        <taxon>Peronosporaceae</taxon>
        <taxon>Peronosclerospora</taxon>
    </lineage>
</organism>
<dbReference type="Proteomes" id="UP001163321">
    <property type="component" value="Chromosome 3"/>
</dbReference>
<dbReference type="EMBL" id="CM047582">
    <property type="protein sequence ID" value="KAI9914470.1"/>
    <property type="molecule type" value="Genomic_DNA"/>
</dbReference>
<accession>A0ACC0W6M3</accession>
<sequence length="68" mass="7737">MDNKAMAERVGYQSRAKQIDLRYHFIRDPVNDGSTQQLADFMTKPLQTPQFAKLAQSAGFVDKSQMSQ</sequence>
<proteinExistence type="predicted"/>
<keyword evidence="2" id="KW-1185">Reference proteome</keyword>
<evidence type="ECO:0000313" key="2">
    <source>
        <dbReference type="Proteomes" id="UP001163321"/>
    </source>
</evidence>
<name>A0ACC0W6M3_9STRA</name>
<protein>
    <submittedName>
        <fullName evidence="1">Uncharacterized protein</fullName>
    </submittedName>
</protein>
<reference evidence="1 2" key="1">
    <citation type="journal article" date="2022" name="bioRxiv">
        <title>The genome of the oomycete Peronosclerospora sorghi, a cosmopolitan pathogen of maize and sorghum, is inflated with dispersed pseudogenes.</title>
        <authorList>
            <person name="Fletcher K."/>
            <person name="Martin F."/>
            <person name="Isakeit T."/>
            <person name="Cavanaugh K."/>
            <person name="Magill C."/>
            <person name="Michelmore R."/>
        </authorList>
    </citation>
    <scope>NUCLEOTIDE SEQUENCE [LARGE SCALE GENOMIC DNA]</scope>
    <source>
        <strain evidence="1">P6</strain>
    </source>
</reference>
<comment type="caution">
    <text evidence="1">The sequence shown here is derived from an EMBL/GenBank/DDBJ whole genome shotgun (WGS) entry which is preliminary data.</text>
</comment>
<evidence type="ECO:0000313" key="1">
    <source>
        <dbReference type="EMBL" id="KAI9914470.1"/>
    </source>
</evidence>
<gene>
    <name evidence="1" type="ORF">PsorP6_007394</name>
</gene>